<organism evidence="2">
    <name type="scientific">uncultured Arthrobacter sp</name>
    <dbReference type="NCBI Taxonomy" id="114050"/>
    <lineage>
        <taxon>Bacteria</taxon>
        <taxon>Bacillati</taxon>
        <taxon>Actinomycetota</taxon>
        <taxon>Actinomycetes</taxon>
        <taxon>Micrococcales</taxon>
        <taxon>Micrococcaceae</taxon>
        <taxon>Arthrobacter</taxon>
        <taxon>environmental samples</taxon>
    </lineage>
</organism>
<evidence type="ECO:0000313" key="2">
    <source>
        <dbReference type="EMBL" id="CAA9273027.1"/>
    </source>
</evidence>
<feature type="non-terminal residue" evidence="2">
    <location>
        <position position="1"/>
    </location>
</feature>
<feature type="non-terminal residue" evidence="2">
    <location>
        <position position="37"/>
    </location>
</feature>
<feature type="region of interest" description="Disordered" evidence="1">
    <location>
        <begin position="1"/>
        <end position="25"/>
    </location>
</feature>
<dbReference type="EMBL" id="CADCTE010000183">
    <property type="protein sequence ID" value="CAA9273027.1"/>
    <property type="molecule type" value="Genomic_DNA"/>
</dbReference>
<feature type="compositionally biased region" description="Basic residues" evidence="1">
    <location>
        <begin position="8"/>
        <end position="22"/>
    </location>
</feature>
<protein>
    <submittedName>
        <fullName evidence="2">Uncharacterized protein</fullName>
    </submittedName>
</protein>
<name>A0A6J4J9V3_9MICC</name>
<reference evidence="2" key="1">
    <citation type="submission" date="2020-02" db="EMBL/GenBank/DDBJ databases">
        <authorList>
            <person name="Meier V. D."/>
        </authorList>
    </citation>
    <scope>NUCLEOTIDE SEQUENCE</scope>
    <source>
        <strain evidence="2">AVDCRST_MAG83</strain>
    </source>
</reference>
<gene>
    <name evidence="2" type="ORF">AVDCRST_MAG83-3389</name>
</gene>
<dbReference type="AlphaFoldDB" id="A0A6J4J9V3"/>
<accession>A0A6J4J9V3</accession>
<evidence type="ECO:0000256" key="1">
    <source>
        <dbReference type="SAM" id="MobiDB-lite"/>
    </source>
</evidence>
<proteinExistence type="predicted"/>
<sequence length="37" mass="4153">EPVGGRPVRPHPRGALRRRPQARRAVLAQARHIHGLL</sequence>